<accession>A0A0E9XPD1</accession>
<protein>
    <submittedName>
        <fullName evidence="1">Uncharacterized protein</fullName>
    </submittedName>
</protein>
<proteinExistence type="predicted"/>
<reference evidence="1" key="1">
    <citation type="submission" date="2014-11" db="EMBL/GenBank/DDBJ databases">
        <authorList>
            <person name="Amaro Gonzalez C."/>
        </authorList>
    </citation>
    <scope>NUCLEOTIDE SEQUENCE</scope>
</reference>
<dbReference type="AlphaFoldDB" id="A0A0E9XPD1"/>
<organism evidence="1">
    <name type="scientific">Anguilla anguilla</name>
    <name type="common">European freshwater eel</name>
    <name type="synonym">Muraena anguilla</name>
    <dbReference type="NCBI Taxonomy" id="7936"/>
    <lineage>
        <taxon>Eukaryota</taxon>
        <taxon>Metazoa</taxon>
        <taxon>Chordata</taxon>
        <taxon>Craniata</taxon>
        <taxon>Vertebrata</taxon>
        <taxon>Euteleostomi</taxon>
        <taxon>Actinopterygii</taxon>
        <taxon>Neopterygii</taxon>
        <taxon>Teleostei</taxon>
        <taxon>Anguilliformes</taxon>
        <taxon>Anguillidae</taxon>
        <taxon>Anguilla</taxon>
    </lineage>
</organism>
<name>A0A0E9XPD1_ANGAN</name>
<sequence>MFLESNICWVSSGTVRALYCWLPLLVRGANPGMKKWRRGNGTMLTASLRRSALSWPGKRRQVVTPLIVAETKWLRSPYDGVVSLSVRKQISYRASLSIQ</sequence>
<evidence type="ECO:0000313" key="1">
    <source>
        <dbReference type="EMBL" id="JAI04608.1"/>
    </source>
</evidence>
<dbReference type="EMBL" id="GBXM01003970">
    <property type="protein sequence ID" value="JAI04608.1"/>
    <property type="molecule type" value="Transcribed_RNA"/>
</dbReference>
<reference evidence="1" key="2">
    <citation type="journal article" date="2015" name="Fish Shellfish Immunol.">
        <title>Early steps in the European eel (Anguilla anguilla)-Vibrio vulnificus interaction in the gills: Role of the RtxA13 toxin.</title>
        <authorList>
            <person name="Callol A."/>
            <person name="Pajuelo D."/>
            <person name="Ebbesson L."/>
            <person name="Teles M."/>
            <person name="MacKenzie S."/>
            <person name="Amaro C."/>
        </authorList>
    </citation>
    <scope>NUCLEOTIDE SEQUENCE</scope>
</reference>